<evidence type="ECO:0000313" key="12">
    <source>
        <dbReference type="EMBL" id="MBB5144343.1"/>
    </source>
</evidence>
<name>A0A7W8C3X7_9BACT</name>
<proteinExistence type="inferred from homology"/>
<dbReference type="GO" id="GO:0005886">
    <property type="term" value="C:plasma membrane"/>
    <property type="evidence" value="ECO:0007669"/>
    <property type="project" value="UniProtKB-SubCell"/>
</dbReference>
<dbReference type="PANTHER" id="PTHR35011">
    <property type="entry name" value="2,3-DIKETO-L-GULONATE TRAP TRANSPORTER SMALL PERMEASE PROTEIN YIAM"/>
    <property type="match status" value="1"/>
</dbReference>
<keyword evidence="4" id="KW-0997">Cell inner membrane</keyword>
<evidence type="ECO:0000256" key="2">
    <source>
        <dbReference type="ARBA" id="ARBA00022448"/>
    </source>
</evidence>
<evidence type="ECO:0000256" key="1">
    <source>
        <dbReference type="ARBA" id="ARBA00004429"/>
    </source>
</evidence>
<comment type="similarity">
    <text evidence="8">Belongs to the TRAP transporter small permease family.</text>
</comment>
<keyword evidence="2" id="KW-0813">Transport</keyword>
<evidence type="ECO:0000256" key="5">
    <source>
        <dbReference type="ARBA" id="ARBA00022692"/>
    </source>
</evidence>
<feature type="domain" description="Tripartite ATP-independent periplasmic transporters DctQ component" evidence="11">
    <location>
        <begin position="30"/>
        <end position="162"/>
    </location>
</feature>
<evidence type="ECO:0000256" key="10">
    <source>
        <dbReference type="SAM" id="Phobius"/>
    </source>
</evidence>
<evidence type="ECO:0000313" key="13">
    <source>
        <dbReference type="Proteomes" id="UP000539075"/>
    </source>
</evidence>
<dbReference type="InterPro" id="IPR007387">
    <property type="entry name" value="TRAP_DctQ"/>
</dbReference>
<evidence type="ECO:0000256" key="4">
    <source>
        <dbReference type="ARBA" id="ARBA00022519"/>
    </source>
</evidence>
<comment type="subcellular location">
    <subcellularLocation>
        <location evidence="1">Cell inner membrane</location>
        <topology evidence="1">Multi-pass membrane protein</topology>
    </subcellularLocation>
</comment>
<organism evidence="12 13">
    <name type="scientific">Desulfovibrio intestinalis</name>
    <dbReference type="NCBI Taxonomy" id="58621"/>
    <lineage>
        <taxon>Bacteria</taxon>
        <taxon>Pseudomonadati</taxon>
        <taxon>Thermodesulfobacteriota</taxon>
        <taxon>Desulfovibrionia</taxon>
        <taxon>Desulfovibrionales</taxon>
        <taxon>Desulfovibrionaceae</taxon>
        <taxon>Desulfovibrio</taxon>
    </lineage>
</organism>
<evidence type="ECO:0000256" key="3">
    <source>
        <dbReference type="ARBA" id="ARBA00022475"/>
    </source>
</evidence>
<dbReference type="RefSeq" id="WP_183721106.1">
    <property type="nucleotide sequence ID" value="NZ_JACHGO010000007.1"/>
</dbReference>
<keyword evidence="13" id="KW-1185">Reference proteome</keyword>
<evidence type="ECO:0000256" key="8">
    <source>
        <dbReference type="ARBA" id="ARBA00038436"/>
    </source>
</evidence>
<dbReference type="AlphaFoldDB" id="A0A7W8C3X7"/>
<keyword evidence="3" id="KW-1003">Cell membrane</keyword>
<evidence type="ECO:0000256" key="6">
    <source>
        <dbReference type="ARBA" id="ARBA00022989"/>
    </source>
</evidence>
<feature type="region of interest" description="Disordered" evidence="9">
    <location>
        <begin position="187"/>
        <end position="207"/>
    </location>
</feature>
<sequence length="207" mass="23345">MPGFIKLYIRYVDAVNRLLGRVVLYFVFIMMAILLYSAFSRYFLDSPVIWGVEMAQFCMVAYYILGGGFALLLNSHVRLDVFYARWSWRKQAKADVYTSIFLVGYLGFLLYGCLSSTWYSIEFNQHNNTAWAPPLAPIKIIMAVGISLTLLQSISEFFKALARSRGLIIEENVPERLLIDAEITPDASADSPLSPVQASAVKDSPKC</sequence>
<evidence type="ECO:0000259" key="11">
    <source>
        <dbReference type="Pfam" id="PF04290"/>
    </source>
</evidence>
<feature type="transmembrane region" description="Helical" evidence="10">
    <location>
        <begin position="18"/>
        <end position="39"/>
    </location>
</feature>
<dbReference type="InterPro" id="IPR055348">
    <property type="entry name" value="DctQ"/>
</dbReference>
<dbReference type="PANTHER" id="PTHR35011:SF4">
    <property type="entry name" value="SLL1102 PROTEIN"/>
    <property type="match status" value="1"/>
</dbReference>
<comment type="caution">
    <text evidence="12">The sequence shown here is derived from an EMBL/GenBank/DDBJ whole genome shotgun (WGS) entry which is preliminary data.</text>
</comment>
<gene>
    <name evidence="12" type="ORF">HNQ38_002454</name>
</gene>
<keyword evidence="5 10" id="KW-0812">Transmembrane</keyword>
<evidence type="ECO:0000256" key="9">
    <source>
        <dbReference type="SAM" id="MobiDB-lite"/>
    </source>
</evidence>
<dbReference type="EMBL" id="JACHGO010000007">
    <property type="protein sequence ID" value="MBB5144343.1"/>
    <property type="molecule type" value="Genomic_DNA"/>
</dbReference>
<dbReference type="Pfam" id="PF04290">
    <property type="entry name" value="DctQ"/>
    <property type="match status" value="1"/>
</dbReference>
<keyword evidence="7 10" id="KW-0472">Membrane</keyword>
<feature type="transmembrane region" description="Helical" evidence="10">
    <location>
        <begin position="94"/>
        <end position="119"/>
    </location>
</feature>
<feature type="transmembrane region" description="Helical" evidence="10">
    <location>
        <begin position="54"/>
        <end position="73"/>
    </location>
</feature>
<reference evidence="12 13" key="1">
    <citation type="submission" date="2020-08" db="EMBL/GenBank/DDBJ databases">
        <title>Genomic Encyclopedia of Type Strains, Phase IV (KMG-IV): sequencing the most valuable type-strain genomes for metagenomic binning, comparative biology and taxonomic classification.</title>
        <authorList>
            <person name="Goeker M."/>
        </authorList>
    </citation>
    <scope>NUCLEOTIDE SEQUENCE [LARGE SCALE GENOMIC DNA]</scope>
    <source>
        <strain evidence="12 13">DSM 11275</strain>
    </source>
</reference>
<keyword evidence="6 10" id="KW-1133">Transmembrane helix</keyword>
<dbReference type="Proteomes" id="UP000539075">
    <property type="component" value="Unassembled WGS sequence"/>
</dbReference>
<accession>A0A7W8C3X7</accession>
<evidence type="ECO:0000256" key="7">
    <source>
        <dbReference type="ARBA" id="ARBA00023136"/>
    </source>
</evidence>
<feature type="transmembrane region" description="Helical" evidence="10">
    <location>
        <begin position="131"/>
        <end position="151"/>
    </location>
</feature>
<protein>
    <submittedName>
        <fullName evidence="12">TRAP-type mannitol/chloroaromatic compound transport system permease small subunit</fullName>
    </submittedName>
</protein>